<dbReference type="FunFam" id="2.10.25.10:FF:000321">
    <property type="entry name" value="Protein delta homolog 1"/>
    <property type="match status" value="1"/>
</dbReference>
<comment type="caution">
    <text evidence="7">Lacks conserved residue(s) required for the propagation of feature annotation.</text>
</comment>
<dbReference type="InterPro" id="IPR035914">
    <property type="entry name" value="Sperma_CUB_dom_sf"/>
</dbReference>
<dbReference type="Proteomes" id="UP000292052">
    <property type="component" value="Unassembled WGS sequence"/>
</dbReference>
<dbReference type="Pfam" id="PF00008">
    <property type="entry name" value="EGF"/>
    <property type="match status" value="1"/>
</dbReference>
<feature type="domain" description="EGF-like" evidence="9">
    <location>
        <begin position="206"/>
        <end position="241"/>
    </location>
</feature>
<feature type="domain" description="CUB" evidence="8">
    <location>
        <begin position="1794"/>
        <end position="1912"/>
    </location>
</feature>
<feature type="domain" description="CUB" evidence="8">
    <location>
        <begin position="1277"/>
        <end position="1371"/>
    </location>
</feature>
<feature type="domain" description="CUB" evidence="8">
    <location>
        <begin position="432"/>
        <end position="544"/>
    </location>
</feature>
<feature type="disulfide bond" evidence="7">
    <location>
        <begin position="270"/>
        <end position="279"/>
    </location>
</feature>
<gene>
    <name evidence="10" type="ORF">BDFB_000766</name>
</gene>
<feature type="domain" description="CUB" evidence="8">
    <location>
        <begin position="286"/>
        <end position="401"/>
    </location>
</feature>
<dbReference type="InterPro" id="IPR049883">
    <property type="entry name" value="NOTCH1_EGF-like"/>
</dbReference>
<feature type="domain" description="CUB" evidence="8">
    <location>
        <begin position="1390"/>
        <end position="1539"/>
    </location>
</feature>
<comment type="caution">
    <text evidence="10">The sequence shown here is derived from an EMBL/GenBank/DDBJ whole genome shotgun (WGS) entry which is preliminary data.</text>
</comment>
<dbReference type="FunFam" id="2.60.120.290:FF:000060">
    <property type="entry name" value="Cubilin homolog"/>
    <property type="match status" value="3"/>
</dbReference>
<dbReference type="PROSITE" id="PS00022">
    <property type="entry name" value="EGF_1"/>
    <property type="match status" value="2"/>
</dbReference>
<dbReference type="Pfam" id="PF00431">
    <property type="entry name" value="CUB"/>
    <property type="match status" value="15"/>
</dbReference>
<dbReference type="SMART" id="SM00181">
    <property type="entry name" value="EGF"/>
    <property type="match status" value="5"/>
</dbReference>
<dbReference type="InterPro" id="IPR000859">
    <property type="entry name" value="CUB_dom"/>
</dbReference>
<feature type="domain" description="CUB" evidence="8">
    <location>
        <begin position="775"/>
        <end position="887"/>
    </location>
</feature>
<dbReference type="PANTHER" id="PTHR24251">
    <property type="entry name" value="OVOCHYMASE-RELATED"/>
    <property type="match status" value="1"/>
</dbReference>
<dbReference type="EMBL" id="QDEB01096001">
    <property type="protein sequence ID" value="RZC32589.1"/>
    <property type="molecule type" value="Genomic_DNA"/>
</dbReference>
<name>A0A482VJF7_ASBVE</name>
<feature type="domain" description="CUB" evidence="8">
    <location>
        <begin position="891"/>
        <end position="1041"/>
    </location>
</feature>
<dbReference type="InterPro" id="IPR001881">
    <property type="entry name" value="EGF-like_Ca-bd_dom"/>
</dbReference>
<feature type="domain" description="CUB" evidence="8">
    <location>
        <begin position="1916"/>
        <end position="2027"/>
    </location>
</feature>
<dbReference type="OrthoDB" id="10009301at2759"/>
<dbReference type="PROSITE" id="PS50026">
    <property type="entry name" value="EGF_3"/>
    <property type="match status" value="2"/>
</dbReference>
<evidence type="ECO:0000259" key="8">
    <source>
        <dbReference type="PROSITE" id="PS01180"/>
    </source>
</evidence>
<feature type="domain" description="CUB" evidence="8">
    <location>
        <begin position="1159"/>
        <end position="1276"/>
    </location>
</feature>
<feature type="disulfide bond" evidence="6">
    <location>
        <begin position="286"/>
        <end position="313"/>
    </location>
</feature>
<keyword evidence="2" id="KW-0732">Signal</keyword>
<keyword evidence="5" id="KW-0325">Glycoprotein</keyword>
<dbReference type="FunFam" id="2.10.25.10:FF:000379">
    <property type="entry name" value="Cubilin"/>
    <property type="match status" value="1"/>
</dbReference>
<dbReference type="STRING" id="1661398.A0A482VJF7"/>
<dbReference type="Gene3D" id="2.10.25.10">
    <property type="entry name" value="Laminin"/>
    <property type="match status" value="5"/>
</dbReference>
<evidence type="ECO:0000256" key="3">
    <source>
        <dbReference type="ARBA" id="ARBA00022737"/>
    </source>
</evidence>
<evidence type="ECO:0000313" key="10">
    <source>
        <dbReference type="EMBL" id="RZC32589.1"/>
    </source>
</evidence>
<dbReference type="Gene3D" id="2.60.120.290">
    <property type="entry name" value="Spermadhesin, CUB domain"/>
    <property type="match status" value="15"/>
</dbReference>
<evidence type="ECO:0000256" key="1">
    <source>
        <dbReference type="ARBA" id="ARBA00022536"/>
    </source>
</evidence>
<feature type="domain" description="EGF-like" evidence="9">
    <location>
        <begin position="243"/>
        <end position="280"/>
    </location>
</feature>
<organism evidence="10 11">
    <name type="scientific">Asbolus verrucosus</name>
    <name type="common">Desert ironclad beetle</name>
    <dbReference type="NCBI Taxonomy" id="1661398"/>
    <lineage>
        <taxon>Eukaryota</taxon>
        <taxon>Metazoa</taxon>
        <taxon>Ecdysozoa</taxon>
        <taxon>Arthropoda</taxon>
        <taxon>Hexapoda</taxon>
        <taxon>Insecta</taxon>
        <taxon>Pterygota</taxon>
        <taxon>Neoptera</taxon>
        <taxon>Endopterygota</taxon>
        <taxon>Coleoptera</taxon>
        <taxon>Polyphaga</taxon>
        <taxon>Cucujiformia</taxon>
        <taxon>Tenebrionidae</taxon>
        <taxon>Pimeliinae</taxon>
        <taxon>Asbolus</taxon>
    </lineage>
</organism>
<feature type="domain" description="CUB" evidence="8">
    <location>
        <begin position="1677"/>
        <end position="1792"/>
    </location>
</feature>
<feature type="domain" description="CUB" evidence="8">
    <location>
        <begin position="545"/>
        <end position="658"/>
    </location>
</feature>
<dbReference type="SMART" id="SM00042">
    <property type="entry name" value="CUB"/>
    <property type="match status" value="14"/>
</dbReference>
<evidence type="ECO:0000256" key="4">
    <source>
        <dbReference type="ARBA" id="ARBA00023157"/>
    </source>
</evidence>
<proteinExistence type="predicted"/>
<evidence type="ECO:0000259" key="9">
    <source>
        <dbReference type="PROSITE" id="PS50026"/>
    </source>
</evidence>
<keyword evidence="1 7" id="KW-0245">EGF-like domain</keyword>
<evidence type="ECO:0000256" key="2">
    <source>
        <dbReference type="ARBA" id="ARBA00022729"/>
    </source>
</evidence>
<dbReference type="PROSITE" id="PS01180">
    <property type="entry name" value="CUB"/>
    <property type="match status" value="14"/>
</dbReference>
<dbReference type="SUPFAM" id="SSF49854">
    <property type="entry name" value="Spermadhesin, CUB domain"/>
    <property type="match status" value="16"/>
</dbReference>
<feature type="disulfide bond" evidence="7">
    <location>
        <begin position="210"/>
        <end position="220"/>
    </location>
</feature>
<evidence type="ECO:0000256" key="6">
    <source>
        <dbReference type="PROSITE-ProRule" id="PRU00059"/>
    </source>
</evidence>
<dbReference type="CDD" id="cd00054">
    <property type="entry name" value="EGF_CA"/>
    <property type="match status" value="4"/>
</dbReference>
<reference evidence="10 11" key="1">
    <citation type="submission" date="2017-03" db="EMBL/GenBank/DDBJ databases">
        <title>Genome of the blue death feigning beetle - Asbolus verrucosus.</title>
        <authorList>
            <person name="Rider S.D."/>
        </authorList>
    </citation>
    <scope>NUCLEOTIDE SEQUENCE [LARGE SCALE GENOMIC DNA]</scope>
    <source>
        <strain evidence="10">Butters</strain>
        <tissue evidence="10">Head and leg muscle</tissue>
    </source>
</reference>
<dbReference type="SUPFAM" id="SSF57196">
    <property type="entry name" value="EGF/Laminin"/>
    <property type="match status" value="3"/>
</dbReference>
<evidence type="ECO:0000313" key="11">
    <source>
        <dbReference type="Proteomes" id="UP000292052"/>
    </source>
</evidence>
<dbReference type="FunFam" id="2.60.120.290:FF:000005">
    <property type="entry name" value="Procollagen C-endopeptidase enhancer 1"/>
    <property type="match status" value="2"/>
</dbReference>
<evidence type="ECO:0000256" key="5">
    <source>
        <dbReference type="ARBA" id="ARBA00023180"/>
    </source>
</evidence>
<feature type="domain" description="CUB" evidence="8">
    <location>
        <begin position="1043"/>
        <end position="1155"/>
    </location>
</feature>
<feature type="domain" description="CUB" evidence="8">
    <location>
        <begin position="663"/>
        <end position="769"/>
    </location>
</feature>
<keyword evidence="4 7" id="KW-1015">Disulfide bond</keyword>
<dbReference type="CDD" id="cd00041">
    <property type="entry name" value="CUB"/>
    <property type="match status" value="14"/>
</dbReference>
<keyword evidence="3" id="KW-0677">Repeat</keyword>
<dbReference type="SMART" id="SM00179">
    <property type="entry name" value="EGF_CA"/>
    <property type="match status" value="4"/>
</dbReference>
<feature type="domain" description="CUB" evidence="8">
    <location>
        <begin position="1553"/>
        <end position="1673"/>
    </location>
</feature>
<dbReference type="FunFam" id="2.60.120.290:FF:000013">
    <property type="entry name" value="Membrane frizzled-related protein"/>
    <property type="match status" value="5"/>
</dbReference>
<dbReference type="Pfam" id="PF07645">
    <property type="entry name" value="EGF_CA"/>
    <property type="match status" value="2"/>
</dbReference>
<dbReference type="InterPro" id="IPR000742">
    <property type="entry name" value="EGF"/>
</dbReference>
<feature type="non-terminal residue" evidence="10">
    <location>
        <position position="2081"/>
    </location>
</feature>
<protein>
    <submittedName>
        <fullName evidence="10">Cubilin</fullName>
    </submittedName>
</protein>
<sequence length="2081" mass="231622">MELHVLIDKVLMNVFALMGGSVFTVRDVRQIAIRVPMQNYADMGWTTDGRSPACNTDVNECEMKKHPCSVNPFVQCVNLPGSFHCASCPPGTIELDTSQRYSGNGYYCKDIDECAQNNGGCSVNPMVQCVNTLGSRICGNCPAGYTGDGVSCSYEGACNVNNGGCHRLATCRNNPRISTTFVECVCPAGYIGSGVGPNGCIRSLQPIGPCAPNPCRHGICRPNGTDYTCDCYRRYTGRNCESFKNLCASNPCQNGGTCTSYLGMSYRCSCPSSYTGLRCEEEKQACGGRLQTESGVLIFPSGIFQNYGNSISCAWTIETNVSNVLNITFKRFNVESSRTCQYDWLQIHDGKNTLARSIGRFCGHNLPNGGVIISTHNIVYLWFRSDHSVSGEGFELNWTSIVPFLVHFHSDNAVNYPGFQITYSVVEAIPGCGGVYTRHQGEIRSPSYNGNYPNDVLCEYKIQLGTKSRIKLTFISFALEDSDGCQFDYVSIHAGSTSDDPLINKYCGTDLPSTYISENNVILIVFKTDWATSDAGFVLKYETVCGGKFTESTGILETPGYPDRYEHNMQCFYEIAQPLGTVIKLKFLDINLEKNSYSECIYDYIEVRDGSDENSTLIGTYCERPPPLIVSSYNYLWLKFESDSNTNGRGFQANYTTTKLEKSGTISSPNYPDVYPSGTICKWIISAPPGNIIQVVWMNFQLEPSHECTYDYVEIFENNTETGTGTSIGKYCGQNKPPTMLTTSNIITIVFCTDNTFSLEGFLATYTFMTESNVCGGNYYSSAGVLKSPNYPNEYPTNMECSWTIHVKPGHQILLNVTDFELESYSACRYDWLEIRNGASAVSPLLGRYCGTNIPKLIPSHANKLHINFKSDMTKSAKGFKIRWEETATGCGGTINSPTGSITSPGYPEPYNVNTECLWKISVSAGSIIQVVFSDLDLEEQSDCTMDYIELLDGPSLNSKSLGKYCSVNPSFVRSTSNTMTILYIKPHHEFEDAGPFEKYGTYCGDKIPPLISLNSDNAKIHFVTDNLLDGNGFRLEWQIEGCGDILTRPSGTITSPNYPRAYPASIECNWKIQVDYGSHVEITFPKMELEQTHICSLDYIKLFNGEDDTYPEIANICYQSKPITLRSSGNFMFVKFKADSSVQGLGFQANYTSLPTKCGGKYVADKARIMSPNYPNNYDKNDTCSYLIEVGEGHMIKLEFEDFDLYEPTEDCFSNNQSYVKVYDGPTVDYPVLVKICGKDAPNGTLTSTTNTMYVEMVTNTDMVAKGFLANYRKACGARIETEGTGIIKINTHDIGYDETNCSWTIVSKDLTKHVNLIVTHLDTLSTYCDEADKPFKVFNGESASAPLLGGYCGNKLPPTLTSDGAAMHVVVDYSSILFATYTVYDNVCGGTLTSMEGYFASPGYPKKYPMETECEWTIHVEEVHDNELSGTSGRIVSPLYSQPYPLYGDFSWKITVNYGKRILLTVKQLYLEEGDGMCFSEIDVYDGSDSNAPSLGEICGSVPPDAMKTTSNVVFIKFSGYSTTRSATRFILEWLQLDTNVQNTLPKTKGCGSKDPIDLNSWKNFTVITSPGYPNGYDHNLNCEWTITTIAMNHLDIYFSEMNLQRSYGSVCYADYVEVRNGGFPDSPILGDGKYCGVLAPFTLNTTSNSAYIKFFGFNEASDFTIRYGEISYECGGEIRLTRFANTTEISSPNYPNIPQPHTECFWRIIAPPGEVLRIDFIDRFDLKKTKECQKEYVEVRDGGTQHSKLIARFCSAPNSQFSSDNMLFVKFFTDIDDPSNGFKAKISLENCGGTIRDKRGQIQSPSFGKLQQYPTNANCIWHLLTPLDHNMKIKFKKIDLEEAENCTTVDHVKIYEMIEENGEINTFGYYCGKSIPDDVETSGNEAIVHFHTGKERKELGGFSLQFNSSFEECGGTIEASEGTIKSPGYPVPHKNFRRCRWFITVPRGRRVTLKIEDIDMDTRLRRSFMNGLSIYNYKHFTGYITTMSLSSTERVVRSTENTMFVFYWAGANAGRGFKAKFSSNEPSACEGDLNQNSGTINQPKASSYYCTYIRNKVSSESSTLALTIRTVTNVTTKN</sequence>
<feature type="disulfide bond" evidence="7">
    <location>
        <begin position="231"/>
        <end position="240"/>
    </location>
</feature>
<dbReference type="GO" id="GO:0003008">
    <property type="term" value="P:system process"/>
    <property type="evidence" value="ECO:0007669"/>
    <property type="project" value="UniProtKB-ARBA"/>
</dbReference>
<dbReference type="GO" id="GO:0005509">
    <property type="term" value="F:calcium ion binding"/>
    <property type="evidence" value="ECO:0007669"/>
    <property type="project" value="InterPro"/>
</dbReference>
<keyword evidence="11" id="KW-1185">Reference proteome</keyword>
<evidence type="ECO:0000256" key="7">
    <source>
        <dbReference type="PROSITE-ProRule" id="PRU00076"/>
    </source>
</evidence>
<accession>A0A482VJF7</accession>